<dbReference type="EC" id="2.10.1.1" evidence="11"/>
<dbReference type="Pfam" id="PF03453">
    <property type="entry name" value="MoeA_N"/>
    <property type="match status" value="1"/>
</dbReference>
<reference evidence="14" key="1">
    <citation type="submission" date="2021-04" db="EMBL/GenBank/DDBJ databases">
        <title>Complete genome sequence for Sulfitobacter sp. strain JK7-1.</title>
        <authorList>
            <person name="Park S.-J."/>
        </authorList>
    </citation>
    <scope>NUCLEOTIDE SEQUENCE</scope>
    <source>
        <strain evidence="14">JK7-1</strain>
    </source>
</reference>
<dbReference type="InterPro" id="IPR005110">
    <property type="entry name" value="MoeA_linker/N"/>
</dbReference>
<dbReference type="Pfam" id="PF03454">
    <property type="entry name" value="MoeA_C"/>
    <property type="match status" value="1"/>
</dbReference>
<evidence type="ECO:0000256" key="9">
    <source>
        <dbReference type="ARBA" id="ARBA00023150"/>
    </source>
</evidence>
<dbReference type="SUPFAM" id="SSF53218">
    <property type="entry name" value="Molybdenum cofactor biosynthesis proteins"/>
    <property type="match status" value="1"/>
</dbReference>
<accession>A0A975JGM7</accession>
<dbReference type="Pfam" id="PF00994">
    <property type="entry name" value="MoCF_biosynth"/>
    <property type="match status" value="1"/>
</dbReference>
<feature type="compositionally biased region" description="Basic and acidic residues" evidence="12">
    <location>
        <begin position="388"/>
        <end position="401"/>
    </location>
</feature>
<dbReference type="GO" id="GO:0046872">
    <property type="term" value="F:metal ion binding"/>
    <property type="evidence" value="ECO:0007669"/>
    <property type="project" value="UniProtKB-UniRule"/>
</dbReference>
<proteinExistence type="inferred from homology"/>
<evidence type="ECO:0000313" key="15">
    <source>
        <dbReference type="Proteomes" id="UP000683291"/>
    </source>
</evidence>
<dbReference type="EMBL" id="CP073581">
    <property type="protein sequence ID" value="QUJ77846.1"/>
    <property type="molecule type" value="Genomic_DNA"/>
</dbReference>
<evidence type="ECO:0000256" key="4">
    <source>
        <dbReference type="ARBA" id="ARBA00010763"/>
    </source>
</evidence>
<dbReference type="Proteomes" id="UP000683291">
    <property type="component" value="Chromosome 1"/>
</dbReference>
<evidence type="ECO:0000256" key="8">
    <source>
        <dbReference type="ARBA" id="ARBA00022842"/>
    </source>
</evidence>
<comment type="similarity">
    <text evidence="4 11">Belongs to the MoeA family.</text>
</comment>
<evidence type="ECO:0000259" key="13">
    <source>
        <dbReference type="SMART" id="SM00852"/>
    </source>
</evidence>
<evidence type="ECO:0000256" key="1">
    <source>
        <dbReference type="ARBA" id="ARBA00001946"/>
    </source>
</evidence>
<dbReference type="Gene3D" id="2.170.190.11">
    <property type="entry name" value="Molybdopterin biosynthesis moea protein, domain 3"/>
    <property type="match status" value="1"/>
</dbReference>
<evidence type="ECO:0000256" key="12">
    <source>
        <dbReference type="SAM" id="MobiDB-lite"/>
    </source>
</evidence>
<dbReference type="InterPro" id="IPR036135">
    <property type="entry name" value="MoeA_linker/N_sf"/>
</dbReference>
<keyword evidence="5 11" id="KW-0500">Molybdenum</keyword>
<dbReference type="GO" id="GO:0005829">
    <property type="term" value="C:cytosol"/>
    <property type="evidence" value="ECO:0007669"/>
    <property type="project" value="TreeGrafter"/>
</dbReference>
<evidence type="ECO:0000256" key="10">
    <source>
        <dbReference type="ARBA" id="ARBA00047317"/>
    </source>
</evidence>
<dbReference type="Gene3D" id="3.40.980.10">
    <property type="entry name" value="MoaB/Mog-like domain"/>
    <property type="match status" value="1"/>
</dbReference>
<dbReference type="InterPro" id="IPR001453">
    <property type="entry name" value="MoaB/Mog_dom"/>
</dbReference>
<keyword evidence="8 11" id="KW-0460">Magnesium</keyword>
<dbReference type="GO" id="GO:0061599">
    <property type="term" value="F:molybdopterin molybdotransferase activity"/>
    <property type="evidence" value="ECO:0007669"/>
    <property type="project" value="UniProtKB-UniRule"/>
</dbReference>
<dbReference type="NCBIfam" id="NF045515">
    <property type="entry name" value="Glp_gephyrin"/>
    <property type="match status" value="1"/>
</dbReference>
<keyword evidence="6 11" id="KW-0808">Transferase</keyword>
<evidence type="ECO:0000256" key="3">
    <source>
        <dbReference type="ARBA" id="ARBA00005046"/>
    </source>
</evidence>
<keyword evidence="9 11" id="KW-0501">Molybdenum cofactor biosynthesis</keyword>
<evidence type="ECO:0000256" key="6">
    <source>
        <dbReference type="ARBA" id="ARBA00022679"/>
    </source>
</evidence>
<dbReference type="InterPro" id="IPR005111">
    <property type="entry name" value="MoeA_C_domain_IV"/>
</dbReference>
<comment type="function">
    <text evidence="2 11">Catalyzes the insertion of molybdate into adenylated molybdopterin with the concomitant release of AMP.</text>
</comment>
<dbReference type="Gene3D" id="3.90.105.10">
    <property type="entry name" value="Molybdopterin biosynthesis moea protein, domain 2"/>
    <property type="match status" value="1"/>
</dbReference>
<dbReference type="InterPro" id="IPR036425">
    <property type="entry name" value="MoaB/Mog-like_dom_sf"/>
</dbReference>
<dbReference type="CDD" id="cd00887">
    <property type="entry name" value="MoeA"/>
    <property type="match status" value="1"/>
</dbReference>
<evidence type="ECO:0000313" key="14">
    <source>
        <dbReference type="EMBL" id="QUJ77846.1"/>
    </source>
</evidence>
<gene>
    <name evidence="14" type="ORF">KDD17_07905</name>
</gene>
<dbReference type="InterPro" id="IPR036688">
    <property type="entry name" value="MoeA_C_domain_IV_sf"/>
</dbReference>
<keyword evidence="15" id="KW-1185">Reference proteome</keyword>
<feature type="region of interest" description="Disordered" evidence="12">
    <location>
        <begin position="373"/>
        <end position="401"/>
    </location>
</feature>
<dbReference type="FunFam" id="3.40.980.10:FF:000004">
    <property type="entry name" value="Molybdopterin molybdenumtransferase"/>
    <property type="match status" value="1"/>
</dbReference>
<name>A0A975JGM7_9RHOB</name>
<sequence length="401" mass="41972">MISVAEALDALFALTHTLETEKVPLRAAAGRTLACDVTARRTQPPFAASSMDGYALRRDEVEPDALFKVIGEAAAGHRFEGTVKAGQAVRIFTGAPVPQGADFVVIQEDVTRRGDLITLGHSIGDKDNIRPAGGDFHAGDTLSGPRVLRPADIALLAAMNIAIVPVVRRPRVAILATGDELVQPGEDPGPDQIIASNSYGLAALLADAGAEVRLLPVARDTPASLRRGFELAQPADLIVTIGGASVGDHDLVAPVAAELGMQQAFYKVAMRPGKPLMAGRLGDAPMVGLPGNPVSAMVCGTIFVAPMIRAMLGLGAHPAPRQTAPLATDMPEGGPREHYMRATLAAGCVTPLPRQDSALLGVLSQADALLVRPPHAPPRARARLSRSSRSDIAVDRKMEHP</sequence>
<dbReference type="SUPFAM" id="SSF63867">
    <property type="entry name" value="MoeA C-terminal domain-like"/>
    <property type="match status" value="1"/>
</dbReference>
<dbReference type="InterPro" id="IPR038987">
    <property type="entry name" value="MoeA-like"/>
</dbReference>
<dbReference type="Gene3D" id="2.40.340.10">
    <property type="entry name" value="MoeA, C-terminal, domain IV"/>
    <property type="match status" value="1"/>
</dbReference>
<evidence type="ECO:0000256" key="7">
    <source>
        <dbReference type="ARBA" id="ARBA00022723"/>
    </source>
</evidence>
<evidence type="ECO:0000256" key="5">
    <source>
        <dbReference type="ARBA" id="ARBA00022505"/>
    </source>
</evidence>
<protein>
    <recommendedName>
        <fullName evidence="11">Molybdopterin molybdenumtransferase</fullName>
        <ecNumber evidence="11">2.10.1.1</ecNumber>
    </recommendedName>
</protein>
<dbReference type="PANTHER" id="PTHR10192:SF5">
    <property type="entry name" value="GEPHYRIN"/>
    <property type="match status" value="1"/>
</dbReference>
<dbReference type="AlphaFoldDB" id="A0A975JGM7"/>
<comment type="catalytic activity">
    <reaction evidence="10">
        <text>adenylyl-molybdopterin + molybdate = Mo-molybdopterin + AMP + H(+)</text>
        <dbReference type="Rhea" id="RHEA:35047"/>
        <dbReference type="ChEBI" id="CHEBI:15378"/>
        <dbReference type="ChEBI" id="CHEBI:36264"/>
        <dbReference type="ChEBI" id="CHEBI:62727"/>
        <dbReference type="ChEBI" id="CHEBI:71302"/>
        <dbReference type="ChEBI" id="CHEBI:456215"/>
        <dbReference type="EC" id="2.10.1.1"/>
    </reaction>
</comment>
<keyword evidence="7 11" id="KW-0479">Metal-binding</keyword>
<dbReference type="KEGG" id="sual:KDD17_07905"/>
<dbReference type="SMART" id="SM00852">
    <property type="entry name" value="MoCF_biosynth"/>
    <property type="match status" value="1"/>
</dbReference>
<dbReference type="SUPFAM" id="SSF63882">
    <property type="entry name" value="MoeA N-terminal region -like"/>
    <property type="match status" value="1"/>
</dbReference>
<comment type="pathway">
    <text evidence="3 11">Cofactor biosynthesis; molybdopterin biosynthesis.</text>
</comment>
<dbReference type="PANTHER" id="PTHR10192">
    <property type="entry name" value="MOLYBDOPTERIN BIOSYNTHESIS PROTEIN"/>
    <property type="match status" value="1"/>
</dbReference>
<dbReference type="GO" id="GO:0006777">
    <property type="term" value="P:Mo-molybdopterin cofactor biosynthetic process"/>
    <property type="evidence" value="ECO:0007669"/>
    <property type="project" value="UniProtKB-UniRule"/>
</dbReference>
<evidence type="ECO:0000256" key="11">
    <source>
        <dbReference type="RuleBase" id="RU365090"/>
    </source>
</evidence>
<organism evidence="14 15">
    <name type="scientific">Sulfitobacter albidus</name>
    <dbReference type="NCBI Taxonomy" id="2829501"/>
    <lineage>
        <taxon>Bacteria</taxon>
        <taxon>Pseudomonadati</taxon>
        <taxon>Pseudomonadota</taxon>
        <taxon>Alphaproteobacteria</taxon>
        <taxon>Rhodobacterales</taxon>
        <taxon>Roseobacteraceae</taxon>
        <taxon>Sulfitobacter</taxon>
    </lineage>
</organism>
<feature type="domain" description="MoaB/Mog" evidence="13">
    <location>
        <begin position="173"/>
        <end position="310"/>
    </location>
</feature>
<comment type="cofactor">
    <cofactor evidence="1 11">
        <name>Mg(2+)</name>
        <dbReference type="ChEBI" id="CHEBI:18420"/>
    </cofactor>
</comment>
<evidence type="ECO:0000256" key="2">
    <source>
        <dbReference type="ARBA" id="ARBA00002901"/>
    </source>
</evidence>